<sequence>MGIGLLANPKPVAAFNGSAYYVEDILYQAPAYSFSYRPENAPRYSISSDYLLYGKDNAAEEWTMIGKLCEYKVKSQELLDLFQTPSDRVYDAVNDVKMVYRADAGDDVKTFYLVMQRHDGKLLLAMGYDNENYRHVRWLFGLGKLDESAENSHESLDGGDILNDSDVKDESDVEKAGDGNSADKTANSGIDQKDSRQDFFSSYADNDKIDIVNLPEELYIYRNFGSTGWISYMNPLRFDFDVKEETELVIKYEINNGSLSLKLKPYGSDEVIYGIDELQKDEGSVTLQPGKYSLILKGYLSDGYLHVTSR</sequence>
<protein>
    <submittedName>
        <fullName evidence="2">Uncharacterized protein</fullName>
    </submittedName>
</protein>
<evidence type="ECO:0000313" key="2">
    <source>
        <dbReference type="EMBL" id="ANX01082.1"/>
    </source>
</evidence>
<accession>A0A1B1YK22</accession>
<name>A0A1B1YK22_THEST</name>
<feature type="region of interest" description="Disordered" evidence="1">
    <location>
        <begin position="151"/>
        <end position="193"/>
    </location>
</feature>
<dbReference type="AlphaFoldDB" id="A0A1B1YK22"/>
<evidence type="ECO:0000313" key="3">
    <source>
        <dbReference type="Proteomes" id="UP000092931"/>
    </source>
</evidence>
<feature type="compositionally biased region" description="Basic and acidic residues" evidence="1">
    <location>
        <begin position="165"/>
        <end position="177"/>
    </location>
</feature>
<dbReference type="Proteomes" id="UP000092931">
    <property type="component" value="Chromosome"/>
</dbReference>
<organism evidence="2 3">
    <name type="scientific">Thermoclostridium stercorarium subsp. leptospartum DSM 9219</name>
    <dbReference type="NCBI Taxonomy" id="1346611"/>
    <lineage>
        <taxon>Bacteria</taxon>
        <taxon>Bacillati</taxon>
        <taxon>Bacillota</taxon>
        <taxon>Clostridia</taxon>
        <taxon>Eubacteriales</taxon>
        <taxon>Oscillospiraceae</taxon>
        <taxon>Thermoclostridium</taxon>
    </lineage>
</organism>
<reference evidence="2 3" key="1">
    <citation type="submission" date="2016-02" db="EMBL/GenBank/DDBJ databases">
        <title>Comparison of Clostridium stercorarium subspecies using comparative genomics and transcriptomics.</title>
        <authorList>
            <person name="Schellenberg J."/>
            <person name="Thallinger G."/>
            <person name="Levin D.B."/>
            <person name="Zhang X."/>
            <person name="Alvare G."/>
            <person name="Fristensky B."/>
            <person name="Sparling R."/>
        </authorList>
    </citation>
    <scope>NUCLEOTIDE SEQUENCE [LARGE SCALE GENOMIC DNA]</scope>
    <source>
        <strain evidence="2 3">DSM 9219</strain>
    </source>
</reference>
<dbReference type="EMBL" id="CP014673">
    <property type="protein sequence ID" value="ANX01082.1"/>
    <property type="molecule type" value="Genomic_DNA"/>
</dbReference>
<evidence type="ECO:0000256" key="1">
    <source>
        <dbReference type="SAM" id="MobiDB-lite"/>
    </source>
</evidence>
<gene>
    <name evidence="2" type="ORF">CSTERLE_05565</name>
</gene>
<proteinExistence type="predicted"/>